<protein>
    <recommendedName>
        <fullName evidence="4">Conjugal transfer protein TraX</fullName>
    </recommendedName>
</protein>
<feature type="transmembrane region" description="Helical" evidence="1">
    <location>
        <begin position="126"/>
        <end position="147"/>
    </location>
</feature>
<keyword evidence="1" id="KW-0812">Transmembrane</keyword>
<dbReference type="Proteomes" id="UP000674938">
    <property type="component" value="Unassembled WGS sequence"/>
</dbReference>
<keyword evidence="1" id="KW-1133">Transmembrane helix</keyword>
<dbReference type="Pfam" id="PF05857">
    <property type="entry name" value="TraX"/>
    <property type="match status" value="1"/>
</dbReference>
<name>A0A940P941_9ENTE</name>
<evidence type="ECO:0000256" key="1">
    <source>
        <dbReference type="SAM" id="Phobius"/>
    </source>
</evidence>
<feature type="transmembrane region" description="Helical" evidence="1">
    <location>
        <begin position="64"/>
        <end position="82"/>
    </location>
</feature>
<sequence length="260" mass="29499">MQKGLTAFQLKVLGITLMVGDHIHQMFVLQGAPMWLTMIGRIVAPIFLFLSAEGFHYTRNKLAYLRNLLVGFWIMSLIQQLLSRLVPNDNVMLMNNIFGTLFLAVLLMSAVDLIKLGLTTKNPSKWGAGCAIITAVIVYGLGLMFLFDSPDFVMIAVYSSLLIPNILFVEGGFLMVLLALCFYLFRGKKSLQLLALAVVALISTGFSFQDLFLSNFQWMMIFAAIPLFFYNGQEGRKMKWFFYFFYPTHLVVLYLLATYL</sequence>
<feature type="transmembrane region" description="Helical" evidence="1">
    <location>
        <begin position="94"/>
        <end position="114"/>
    </location>
</feature>
<reference evidence="2" key="1">
    <citation type="submission" date="2020-12" db="EMBL/GenBank/DDBJ databases">
        <title>Vagococcus allomyrinae sp. nov. and Enterococcus lavae sp. nov., isolated from the larvae of Allomyrina dichotoma.</title>
        <authorList>
            <person name="Lee S.D."/>
        </authorList>
    </citation>
    <scope>NUCLEOTIDE SEQUENCE</scope>
    <source>
        <strain evidence="2">BWB3-3</strain>
    </source>
</reference>
<evidence type="ECO:0008006" key="4">
    <source>
        <dbReference type="Google" id="ProtNLM"/>
    </source>
</evidence>
<gene>
    <name evidence="2" type="ORF">I6N95_02050</name>
</gene>
<keyword evidence="1" id="KW-0472">Membrane</keyword>
<evidence type="ECO:0000313" key="2">
    <source>
        <dbReference type="EMBL" id="MBP1039783.1"/>
    </source>
</evidence>
<feature type="transmembrane region" description="Helical" evidence="1">
    <location>
        <begin position="34"/>
        <end position="52"/>
    </location>
</feature>
<dbReference type="RefSeq" id="WP_209524670.1">
    <property type="nucleotide sequence ID" value="NZ_JAEEGA010000001.1"/>
</dbReference>
<accession>A0A940P941</accession>
<feature type="transmembrane region" description="Helical" evidence="1">
    <location>
        <begin position="191"/>
        <end position="209"/>
    </location>
</feature>
<feature type="transmembrane region" description="Helical" evidence="1">
    <location>
        <begin position="240"/>
        <end position="259"/>
    </location>
</feature>
<comment type="caution">
    <text evidence="2">The sequence shown here is derived from an EMBL/GenBank/DDBJ whole genome shotgun (WGS) entry which is preliminary data.</text>
</comment>
<keyword evidence="3" id="KW-1185">Reference proteome</keyword>
<dbReference type="EMBL" id="JAEEGA010000001">
    <property type="protein sequence ID" value="MBP1039783.1"/>
    <property type="molecule type" value="Genomic_DNA"/>
</dbReference>
<organism evidence="2 3">
    <name type="scientific">Vagococcus allomyrinae</name>
    <dbReference type="NCBI Taxonomy" id="2794353"/>
    <lineage>
        <taxon>Bacteria</taxon>
        <taxon>Bacillati</taxon>
        <taxon>Bacillota</taxon>
        <taxon>Bacilli</taxon>
        <taxon>Lactobacillales</taxon>
        <taxon>Enterococcaceae</taxon>
        <taxon>Vagococcus</taxon>
    </lineage>
</organism>
<dbReference type="InterPro" id="IPR008875">
    <property type="entry name" value="TraX"/>
</dbReference>
<feature type="transmembrane region" description="Helical" evidence="1">
    <location>
        <begin position="153"/>
        <end position="184"/>
    </location>
</feature>
<evidence type="ECO:0000313" key="3">
    <source>
        <dbReference type="Proteomes" id="UP000674938"/>
    </source>
</evidence>
<feature type="transmembrane region" description="Helical" evidence="1">
    <location>
        <begin position="215"/>
        <end position="233"/>
    </location>
</feature>
<dbReference type="AlphaFoldDB" id="A0A940P941"/>
<proteinExistence type="predicted"/>